<protein>
    <submittedName>
        <fullName evidence="3">Uncharacterized protein LOC114250589 isoform X1</fullName>
    </submittedName>
</protein>
<dbReference type="Gene3D" id="4.10.280.10">
    <property type="entry name" value="Helix-loop-helix DNA-binding domain"/>
    <property type="match status" value="1"/>
</dbReference>
<feature type="region of interest" description="Disordered" evidence="1">
    <location>
        <begin position="1184"/>
        <end position="1215"/>
    </location>
</feature>
<dbReference type="GO" id="GO:0046983">
    <property type="term" value="F:protein dimerization activity"/>
    <property type="evidence" value="ECO:0007669"/>
    <property type="project" value="InterPro"/>
</dbReference>
<organism evidence="2 3">
    <name type="scientific">Bombyx mandarina</name>
    <name type="common">Wild silk moth</name>
    <name type="synonym">Wild silkworm</name>
    <dbReference type="NCBI Taxonomy" id="7092"/>
    <lineage>
        <taxon>Eukaryota</taxon>
        <taxon>Metazoa</taxon>
        <taxon>Ecdysozoa</taxon>
        <taxon>Arthropoda</taxon>
        <taxon>Hexapoda</taxon>
        <taxon>Insecta</taxon>
        <taxon>Pterygota</taxon>
        <taxon>Neoptera</taxon>
        <taxon>Endopterygota</taxon>
        <taxon>Lepidoptera</taxon>
        <taxon>Glossata</taxon>
        <taxon>Ditrysia</taxon>
        <taxon>Bombycoidea</taxon>
        <taxon>Bombycidae</taxon>
        <taxon>Bombycinae</taxon>
        <taxon>Bombyx</taxon>
    </lineage>
</organism>
<dbReference type="SUPFAM" id="SSF47459">
    <property type="entry name" value="HLH, helix-loop-helix DNA-binding domain"/>
    <property type="match status" value="1"/>
</dbReference>
<sequence length="1322" mass="148263">MENTNKRTPSRCREWEKQRRNKFNDAISKLGEAVKAVNKAKDPRSTENENVQYPKIEIVQQAILCLTNCTQERTQLKAEILALQVKLESATSIKGDSKDACAQVLIQGEKRDVSTQVFIGVKKKGKNSKYVKLLMLQKSKKHTKNEKFLTATTTTESRSLPKQILKEQKILPKIKPALKAPDNTIVVLPAAPYIFPQRQLLFPSIAPAFVVVNPNIPSTNKPSVPVVTRHNSDITKTTMVNILPISAYSRPLSAKNKKSIVKLKNNNNKRNIKKNRPVEVSKASTDKDQPKTNEMKTLSDHKPDNVELEALTSTENISQKVANNCELAKPLGDDIQSHSLTLNENTEKPNCPNLTTKQASPASTPTTTSLKETVTQANIDSIVTTDKSIESKTNTEPVNDTSIVNIEVPEKSTTKGDKESKLPNILETSLCDGTVDGGNARLELAEELLAASPTAAFLMSFPLVSGNRADSPAEDAQSSVPIAPKENNQRRREPIQEPSTFFDKHNVNLNKIKPNNKATICEQEVKQKPNPAIKELQPPKTTNIAVSTANNENPFLNLSVPSIVSTNYTPADPTFGIEFDCNMNKTLPNQTTTYSNNLFYKGDPFSSVKNAIYSTSTITSTHEFNSLGLYPCAMEKYTSKSKSDFSNVDENLMKLGSARLTYDIDLGWSHKGLDFVNCTTNNATFSKDILTTVSAPCSTTYNPFNPEFHIPLVSNAKENITNKGSSFVDTISSLYSQPTNLWTEESPFYSNNGGTKSLNCKPQYLPTDPLQTIPNAKVNEPKIYDTKVGEAIVNSNSVKPILGVNLPEKYTKKSPSKMHINWMTSEIRPMQNYNHTAETKDIQRTAYNQLDQKPTYNHTNNNTKKHDYHDGNYFPITMPNFPAQTTQEEFQIWPSARPLGTTEISIDPPPINLPTLVGDLALGPHEKKKNMEAINKLQPQSDMQNCGNFLSVTQLMNRSNENMNTRYQPPIFEPSKTVKQFPIRSNDQNLSHFSSENRKNAAARIENQLPQHGYGFNDHKIVNSYENNNMVSYTQTKPKANKNEKSKSQKNNYSAEALLRGGSCNQKIQDISSAKYMPSSQKYNEFNSTVETGVAQVSHFPPILDYTENTYQQQFPGTNLYNATTNTISNSFYSNFMQNSGNLMTGNYASGPFPGDFIDYNQPTECHNYTSHKYEDLKMRNSSNYQQEKLPSNYKTSRRESATKHKLECSKKETSKKFQSKRTKLNTETEEWNDSSHLLWQNRNSNKRHANLMPEELPFTNYVSNQMASQYQSEFLNSHLVTSNVQTMGHNVDRTLASFSGTSRANFNLSTIFPEITMKVQS</sequence>
<dbReference type="KEGG" id="bman:114250589"/>
<feature type="compositionally biased region" description="Low complexity" evidence="1">
    <location>
        <begin position="355"/>
        <end position="369"/>
    </location>
</feature>
<keyword evidence="2" id="KW-1185">Reference proteome</keyword>
<dbReference type="Proteomes" id="UP000504629">
    <property type="component" value="Unplaced"/>
</dbReference>
<dbReference type="GeneID" id="114250589"/>
<reference evidence="3" key="1">
    <citation type="submission" date="2025-08" db="UniProtKB">
        <authorList>
            <consortium name="RefSeq"/>
        </authorList>
    </citation>
    <scope>IDENTIFICATION</scope>
    <source>
        <tissue evidence="3">Silk gland</tissue>
    </source>
</reference>
<dbReference type="OrthoDB" id="60033at2759"/>
<feature type="region of interest" description="Disordered" evidence="1">
    <location>
        <begin position="467"/>
        <end position="498"/>
    </location>
</feature>
<feature type="region of interest" description="Disordered" evidence="1">
    <location>
        <begin position="343"/>
        <end position="370"/>
    </location>
</feature>
<evidence type="ECO:0000256" key="1">
    <source>
        <dbReference type="SAM" id="MobiDB-lite"/>
    </source>
</evidence>
<evidence type="ECO:0000313" key="3">
    <source>
        <dbReference type="RefSeq" id="XP_028040319.1"/>
    </source>
</evidence>
<gene>
    <name evidence="3" type="primary">LOC114250589</name>
</gene>
<dbReference type="InterPro" id="IPR036638">
    <property type="entry name" value="HLH_DNA-bd_sf"/>
</dbReference>
<dbReference type="CDD" id="cd00083">
    <property type="entry name" value="bHLH_SF"/>
    <property type="match status" value="1"/>
</dbReference>
<feature type="compositionally biased region" description="Basic and acidic residues" evidence="1">
    <location>
        <begin position="1197"/>
        <end position="1215"/>
    </location>
</feature>
<evidence type="ECO:0000313" key="2">
    <source>
        <dbReference type="Proteomes" id="UP000504629"/>
    </source>
</evidence>
<feature type="compositionally biased region" description="Polar residues" evidence="1">
    <location>
        <begin position="1184"/>
        <end position="1195"/>
    </location>
</feature>
<accession>A0A6J2KJF2</accession>
<proteinExistence type="predicted"/>
<name>A0A6J2KJF2_BOMMA</name>
<dbReference type="RefSeq" id="XP_028040319.1">
    <property type="nucleotide sequence ID" value="XM_028184518.1"/>
</dbReference>
<feature type="region of interest" description="Disordered" evidence="1">
    <location>
        <begin position="275"/>
        <end position="299"/>
    </location>
</feature>
<feature type="compositionally biased region" description="Basic and acidic residues" evidence="1">
    <location>
        <begin position="276"/>
        <end position="299"/>
    </location>
</feature>